<accession>A0ABN2IZZ2</accession>
<evidence type="ECO:0000259" key="1">
    <source>
        <dbReference type="Pfam" id="PF12680"/>
    </source>
</evidence>
<name>A0ABN2IZZ2_9ACTN</name>
<dbReference type="Pfam" id="PF12680">
    <property type="entry name" value="SnoaL_2"/>
    <property type="match status" value="1"/>
</dbReference>
<proteinExistence type="predicted"/>
<dbReference type="Proteomes" id="UP001500618">
    <property type="component" value="Unassembled WGS sequence"/>
</dbReference>
<dbReference type="InterPro" id="IPR037401">
    <property type="entry name" value="SnoaL-like"/>
</dbReference>
<feature type="domain" description="SnoaL-like" evidence="1">
    <location>
        <begin position="12"/>
        <end position="117"/>
    </location>
</feature>
<dbReference type="SUPFAM" id="SSF54427">
    <property type="entry name" value="NTF2-like"/>
    <property type="match status" value="1"/>
</dbReference>
<reference evidence="2 3" key="1">
    <citation type="journal article" date="2019" name="Int. J. Syst. Evol. Microbiol.">
        <title>The Global Catalogue of Microorganisms (GCM) 10K type strain sequencing project: providing services to taxonomists for standard genome sequencing and annotation.</title>
        <authorList>
            <consortium name="The Broad Institute Genomics Platform"/>
            <consortium name="The Broad Institute Genome Sequencing Center for Infectious Disease"/>
            <person name="Wu L."/>
            <person name="Ma J."/>
        </authorList>
    </citation>
    <scope>NUCLEOTIDE SEQUENCE [LARGE SCALE GENOMIC DNA]</scope>
    <source>
        <strain evidence="2 3">JCM 14718</strain>
    </source>
</reference>
<keyword evidence="3" id="KW-1185">Reference proteome</keyword>
<sequence>MSAKPRDVFLQLINGVVDDRLDGLADLYAEETDVRHPFATPDRPPLLSRADVREHFTFADGLRPEFTRRVVDLVLHDGADPEVVVAEFSYEFTYPDGKVFLMPAVMVMRVRDGKIVESHDYFDPIRGARARGALPDLAAGLAVN</sequence>
<dbReference type="RefSeq" id="WP_163571239.1">
    <property type="nucleotide sequence ID" value="NZ_BAAANY010000039.1"/>
</dbReference>
<organism evidence="2 3">
    <name type="scientific">Fodinicola feengrottensis</name>
    <dbReference type="NCBI Taxonomy" id="435914"/>
    <lineage>
        <taxon>Bacteria</taxon>
        <taxon>Bacillati</taxon>
        <taxon>Actinomycetota</taxon>
        <taxon>Actinomycetes</taxon>
        <taxon>Mycobacteriales</taxon>
        <taxon>Fodinicola</taxon>
    </lineage>
</organism>
<gene>
    <name evidence="2" type="ORF">GCM10009765_74840</name>
</gene>
<protein>
    <recommendedName>
        <fullName evidence="1">SnoaL-like domain-containing protein</fullName>
    </recommendedName>
</protein>
<comment type="caution">
    <text evidence="2">The sequence shown here is derived from an EMBL/GenBank/DDBJ whole genome shotgun (WGS) entry which is preliminary data.</text>
</comment>
<dbReference type="Gene3D" id="3.10.450.50">
    <property type="match status" value="1"/>
</dbReference>
<evidence type="ECO:0000313" key="3">
    <source>
        <dbReference type="Proteomes" id="UP001500618"/>
    </source>
</evidence>
<evidence type="ECO:0000313" key="2">
    <source>
        <dbReference type="EMBL" id="GAA1714974.1"/>
    </source>
</evidence>
<dbReference type="EMBL" id="BAAANY010000039">
    <property type="protein sequence ID" value="GAA1714974.1"/>
    <property type="molecule type" value="Genomic_DNA"/>
</dbReference>
<dbReference type="InterPro" id="IPR032710">
    <property type="entry name" value="NTF2-like_dom_sf"/>
</dbReference>